<dbReference type="Gene3D" id="3.50.20.20">
    <property type="entry name" value="Janus/Ocnus"/>
    <property type="match status" value="1"/>
</dbReference>
<dbReference type="GO" id="GO:0030154">
    <property type="term" value="P:cell differentiation"/>
    <property type="evidence" value="ECO:0007669"/>
    <property type="project" value="UniProtKB-KW"/>
</dbReference>
<gene>
    <name evidence="8" type="ORF">EAH_00017600</name>
</gene>
<comment type="similarity">
    <text evidence="2">Belongs to the janus family.</text>
</comment>
<dbReference type="GO" id="GO:0007548">
    <property type="term" value="P:sex differentiation"/>
    <property type="evidence" value="ECO:0007669"/>
    <property type="project" value="UniProtKB-KW"/>
</dbReference>
<reference evidence="8" key="1">
    <citation type="submission" date="2013-10" db="EMBL/GenBank/DDBJ databases">
        <title>Genomic analysis of the causative agents of coccidiosis in chickens.</title>
        <authorList>
            <person name="Reid A.J."/>
            <person name="Blake D."/>
            <person name="Billington K."/>
            <person name="Browne H."/>
            <person name="Dunn M."/>
            <person name="Hung S."/>
            <person name="Kawahara F."/>
            <person name="Miranda-Saavedra D."/>
            <person name="Mourier T."/>
            <person name="Nagra H."/>
            <person name="Otto T.D."/>
            <person name="Rawlings N."/>
            <person name="Sanchez A."/>
            <person name="Sanders M."/>
            <person name="Subramaniam C."/>
            <person name="Tay Y."/>
            <person name="Dear P."/>
            <person name="Doerig C."/>
            <person name="Gruber A."/>
            <person name="Parkinson J."/>
            <person name="Shirley M."/>
            <person name="Wan K.L."/>
            <person name="Berriman M."/>
            <person name="Tomley F."/>
            <person name="Pain A."/>
        </authorList>
    </citation>
    <scope>NUCLEOTIDE SEQUENCE</scope>
    <source>
        <strain evidence="8">Houghton</strain>
    </source>
</reference>
<comment type="function">
    <text evidence="1">JanA and janB regulate somatic sex differentiation.</text>
</comment>
<evidence type="ECO:0000256" key="5">
    <source>
        <dbReference type="PIRSR" id="PIRSR607702-1"/>
    </source>
</evidence>
<dbReference type="AlphaFoldDB" id="U6GA15"/>
<dbReference type="InterPro" id="IPR007702">
    <property type="entry name" value="Janus"/>
</dbReference>
<evidence type="ECO:0000313" key="9">
    <source>
        <dbReference type="Proteomes" id="UP000018050"/>
    </source>
</evidence>
<feature type="region of interest" description="Disordered" evidence="7">
    <location>
        <begin position="45"/>
        <end position="88"/>
    </location>
</feature>
<dbReference type="Proteomes" id="UP000018050">
    <property type="component" value="Unassembled WGS sequence"/>
</dbReference>
<accession>U6GA15</accession>
<dbReference type="OrthoDB" id="10249612at2759"/>
<dbReference type="Pfam" id="PF05005">
    <property type="entry name" value="Ocnus"/>
    <property type="match status" value="1"/>
</dbReference>
<feature type="active site" description="Proton acceptor" evidence="5">
    <location>
        <position position="250"/>
    </location>
</feature>
<dbReference type="SUPFAM" id="SSF143724">
    <property type="entry name" value="PHP14-like"/>
    <property type="match status" value="1"/>
</dbReference>
<dbReference type="GeneID" id="25269830"/>
<evidence type="ECO:0000256" key="4">
    <source>
        <dbReference type="ARBA" id="ARBA00022928"/>
    </source>
</evidence>
<dbReference type="PANTHER" id="PTHR12258:SF5">
    <property type="entry name" value="BCDNA.GH02250-RELATED"/>
    <property type="match status" value="1"/>
</dbReference>
<dbReference type="GO" id="GO:0005829">
    <property type="term" value="C:cytosol"/>
    <property type="evidence" value="ECO:0007669"/>
    <property type="project" value="TreeGrafter"/>
</dbReference>
<evidence type="ECO:0000256" key="3">
    <source>
        <dbReference type="ARBA" id="ARBA00022782"/>
    </source>
</evidence>
<dbReference type="GO" id="GO:0101006">
    <property type="term" value="F:protein histidine phosphatase activity"/>
    <property type="evidence" value="ECO:0007669"/>
    <property type="project" value="TreeGrafter"/>
</dbReference>
<proteinExistence type="inferred from homology"/>
<evidence type="ECO:0000256" key="2">
    <source>
        <dbReference type="ARBA" id="ARBA00010971"/>
    </source>
</evidence>
<dbReference type="InterPro" id="IPR038596">
    <property type="entry name" value="Janus_sf"/>
</dbReference>
<evidence type="ECO:0000256" key="6">
    <source>
        <dbReference type="PIRSR" id="PIRSR607702-2"/>
    </source>
</evidence>
<dbReference type="RefSeq" id="XP_013253059.1">
    <property type="nucleotide sequence ID" value="XM_013397605.1"/>
</dbReference>
<feature type="binding site" evidence="6">
    <location>
        <position position="222"/>
    </location>
    <ligand>
        <name>substrate</name>
    </ligand>
</feature>
<keyword evidence="3" id="KW-0221">Differentiation</keyword>
<keyword evidence="4" id="KW-0726">Sexual differentiation</keyword>
<organism evidence="8 9">
    <name type="scientific">Eimeria acervulina</name>
    <name type="common">Coccidian parasite</name>
    <dbReference type="NCBI Taxonomy" id="5801"/>
    <lineage>
        <taxon>Eukaryota</taxon>
        <taxon>Sar</taxon>
        <taxon>Alveolata</taxon>
        <taxon>Apicomplexa</taxon>
        <taxon>Conoidasida</taxon>
        <taxon>Coccidia</taxon>
        <taxon>Eucoccidiorida</taxon>
        <taxon>Eimeriorina</taxon>
        <taxon>Eimeriidae</taxon>
        <taxon>Eimeria</taxon>
    </lineage>
</organism>
<feature type="region of interest" description="Disordered" evidence="7">
    <location>
        <begin position="184"/>
        <end position="207"/>
    </location>
</feature>
<reference evidence="8" key="2">
    <citation type="submission" date="2013-10" db="EMBL/GenBank/DDBJ databases">
        <authorList>
            <person name="Aslett M."/>
        </authorList>
    </citation>
    <scope>NUCLEOTIDE SEQUENCE</scope>
    <source>
        <strain evidence="8">Houghton</strain>
    </source>
</reference>
<dbReference type="VEuPathDB" id="ToxoDB:EAH_00017600"/>
<sequence>MLPSLFSTHVQCSRGKRSNCIAVPRPIDSAKRLALEIGEDSLAFSHGNGEPEGGGIQEERSCGLALGGRPPRSNCSREGWPLPQRHQQHSGDSAVAQGTWGACSSAVSTTPPKARTRPVERALQISRMRRLAKMEGSRQSQRTPEEVELALEVLNDELAGASPLDRPSLELATQALTDRLVELRKQQRESRNPADAAETNKQSTHEYSSSLQAVILGDGRQKYTLIKIPKQDDMRGDIYLVRGDPKAEYHYQTALDTLNALQSRNILSDVTGGGRMDVLRAEKKVEIYGYSYQYGAADHSITAKMVKEYLGDEFIVSFGNYGY</sequence>
<evidence type="ECO:0000313" key="8">
    <source>
        <dbReference type="EMBL" id="CDI76382.1"/>
    </source>
</evidence>
<evidence type="ECO:0000256" key="1">
    <source>
        <dbReference type="ARBA" id="ARBA00002508"/>
    </source>
</evidence>
<protein>
    <submittedName>
        <fullName evidence="8">14 kDa phosphohistidine phosphatase, putative</fullName>
    </submittedName>
</protein>
<keyword evidence="9" id="KW-1185">Reference proteome</keyword>
<dbReference type="PANTHER" id="PTHR12258">
    <property type="entry name" value="JANUS-A/JANUS-B"/>
    <property type="match status" value="1"/>
</dbReference>
<dbReference type="OMA" id="NCIAVPR"/>
<name>U6GA15_EIMAC</name>
<evidence type="ECO:0000256" key="7">
    <source>
        <dbReference type="SAM" id="MobiDB-lite"/>
    </source>
</evidence>
<dbReference type="EMBL" id="HG670374">
    <property type="protein sequence ID" value="CDI76382.1"/>
    <property type="molecule type" value="Genomic_DNA"/>
</dbReference>